<evidence type="ECO:0000256" key="13">
    <source>
        <dbReference type="ARBA" id="ARBA00022839"/>
    </source>
</evidence>
<feature type="compositionally biased region" description="Acidic residues" evidence="21">
    <location>
        <begin position="30"/>
        <end position="39"/>
    </location>
</feature>
<name>A0A427XMA3_9TREE</name>
<feature type="region of interest" description="Disordered" evidence="21">
    <location>
        <begin position="1"/>
        <end position="60"/>
    </location>
</feature>
<proteinExistence type="inferred from homology"/>
<dbReference type="GO" id="GO:0008296">
    <property type="term" value="F:3'-5'-DNA exonuclease activity"/>
    <property type="evidence" value="ECO:0007669"/>
    <property type="project" value="TreeGrafter"/>
</dbReference>
<dbReference type="InterPro" id="IPR006133">
    <property type="entry name" value="DNA-dir_DNA_pol_B_exonuc"/>
</dbReference>
<feature type="domain" description="DNA-directed DNA polymerase family B exonuclease" evidence="23">
    <location>
        <begin position="166"/>
        <end position="401"/>
    </location>
</feature>
<reference evidence="25 26" key="1">
    <citation type="submission" date="2018-11" db="EMBL/GenBank/DDBJ databases">
        <title>Genome sequence of Apiotrichum porosum DSM 27194.</title>
        <authorList>
            <person name="Aliyu H."/>
            <person name="Gorte O."/>
            <person name="Ochsenreither K."/>
        </authorList>
    </citation>
    <scope>NUCLEOTIDE SEQUENCE [LARGE SCALE GENOMIC DNA]</scope>
    <source>
        <strain evidence="25 26">DSM 27194</strain>
    </source>
</reference>
<dbReference type="GO" id="GO:0043625">
    <property type="term" value="C:delta DNA polymerase complex"/>
    <property type="evidence" value="ECO:0007669"/>
    <property type="project" value="TreeGrafter"/>
</dbReference>
<dbReference type="Pfam" id="PF00136">
    <property type="entry name" value="DNA_pol_B"/>
    <property type="match status" value="1"/>
</dbReference>
<dbReference type="Pfam" id="PF14260">
    <property type="entry name" value="zf-C4pol"/>
    <property type="match status" value="1"/>
</dbReference>
<evidence type="ECO:0000256" key="15">
    <source>
        <dbReference type="ARBA" id="ARBA00023004"/>
    </source>
</evidence>
<dbReference type="InterPro" id="IPR043502">
    <property type="entry name" value="DNA/RNA_pol_sf"/>
</dbReference>
<dbReference type="CDD" id="cd05777">
    <property type="entry name" value="DNA_polB_delta_exo"/>
    <property type="match status" value="1"/>
</dbReference>
<evidence type="ECO:0000256" key="4">
    <source>
        <dbReference type="ARBA" id="ARBA00022485"/>
    </source>
</evidence>
<feature type="domain" description="C4-type zinc-finger of DNA polymerase delta" evidence="24">
    <location>
        <begin position="929"/>
        <end position="1001"/>
    </location>
</feature>
<protein>
    <recommendedName>
        <fullName evidence="20">DNA polymerase</fullName>
        <ecNumber evidence="20">2.7.7.7</ecNumber>
    </recommendedName>
</protein>
<evidence type="ECO:0000256" key="20">
    <source>
        <dbReference type="RuleBase" id="RU000442"/>
    </source>
</evidence>
<feature type="domain" description="DNA-directed DNA polymerase family B multifunctional" evidence="22">
    <location>
        <begin position="465"/>
        <end position="892"/>
    </location>
</feature>
<evidence type="ECO:0000256" key="9">
    <source>
        <dbReference type="ARBA" id="ARBA00022723"/>
    </source>
</evidence>
<evidence type="ECO:0000259" key="22">
    <source>
        <dbReference type="Pfam" id="PF00136"/>
    </source>
</evidence>
<dbReference type="Gene3D" id="3.30.420.10">
    <property type="entry name" value="Ribonuclease H-like superfamily/Ribonuclease H"/>
    <property type="match status" value="1"/>
</dbReference>
<dbReference type="InterPro" id="IPR036397">
    <property type="entry name" value="RNaseH_sf"/>
</dbReference>
<comment type="catalytic activity">
    <reaction evidence="19 20">
        <text>DNA(n) + a 2'-deoxyribonucleoside 5'-triphosphate = DNA(n+1) + diphosphate</text>
        <dbReference type="Rhea" id="RHEA:22508"/>
        <dbReference type="Rhea" id="RHEA-COMP:17339"/>
        <dbReference type="Rhea" id="RHEA-COMP:17340"/>
        <dbReference type="ChEBI" id="CHEBI:33019"/>
        <dbReference type="ChEBI" id="CHEBI:61560"/>
        <dbReference type="ChEBI" id="CHEBI:173112"/>
        <dbReference type="EC" id="2.7.7.7"/>
    </reaction>
</comment>
<evidence type="ECO:0000256" key="1">
    <source>
        <dbReference type="ARBA" id="ARBA00001966"/>
    </source>
</evidence>
<dbReference type="GO" id="GO:0006287">
    <property type="term" value="P:base-excision repair, gap-filling"/>
    <property type="evidence" value="ECO:0007669"/>
    <property type="project" value="TreeGrafter"/>
</dbReference>
<dbReference type="Gene3D" id="3.90.1600.10">
    <property type="entry name" value="Palm domain of DNA polymerase"/>
    <property type="match status" value="1"/>
</dbReference>
<evidence type="ECO:0000256" key="16">
    <source>
        <dbReference type="ARBA" id="ARBA00023014"/>
    </source>
</evidence>
<evidence type="ECO:0000259" key="23">
    <source>
        <dbReference type="Pfam" id="PF03104"/>
    </source>
</evidence>
<evidence type="ECO:0000256" key="8">
    <source>
        <dbReference type="ARBA" id="ARBA00022722"/>
    </source>
</evidence>
<comment type="subcellular location">
    <subcellularLocation>
        <location evidence="2 20">Nucleus</location>
    </subcellularLocation>
</comment>
<evidence type="ECO:0000313" key="25">
    <source>
        <dbReference type="EMBL" id="RSH79996.1"/>
    </source>
</evidence>
<dbReference type="Pfam" id="PF03104">
    <property type="entry name" value="DNA_pol_B_exo1"/>
    <property type="match status" value="1"/>
</dbReference>
<dbReference type="InterPro" id="IPR042087">
    <property type="entry name" value="DNA_pol_B_thumb"/>
</dbReference>
<evidence type="ECO:0000256" key="19">
    <source>
        <dbReference type="ARBA" id="ARBA00049244"/>
    </source>
</evidence>
<evidence type="ECO:0000256" key="18">
    <source>
        <dbReference type="ARBA" id="ARBA00023242"/>
    </source>
</evidence>
<dbReference type="InterPro" id="IPR006172">
    <property type="entry name" value="DNA-dir_DNA_pol_B"/>
</dbReference>
<keyword evidence="8" id="KW-0540">Nuclease</keyword>
<keyword evidence="17 20" id="KW-0238">DNA-binding</keyword>
<accession>A0A427XMA3</accession>
<dbReference type="PANTHER" id="PTHR10322:SF23">
    <property type="entry name" value="DNA POLYMERASE DELTA CATALYTIC SUBUNIT"/>
    <property type="match status" value="1"/>
</dbReference>
<dbReference type="PRINTS" id="PR00106">
    <property type="entry name" value="DNAPOLB"/>
</dbReference>
<dbReference type="InterPro" id="IPR025687">
    <property type="entry name" value="Znf-C4pol"/>
</dbReference>
<dbReference type="OrthoDB" id="2414538at2759"/>
<dbReference type="Gene3D" id="2.40.50.730">
    <property type="match status" value="1"/>
</dbReference>
<keyword evidence="16 20" id="KW-0411">Iron-sulfur</keyword>
<dbReference type="FunFam" id="1.10.132.60:FF:000001">
    <property type="entry name" value="DNA polymerase"/>
    <property type="match status" value="1"/>
</dbReference>
<dbReference type="PANTHER" id="PTHR10322">
    <property type="entry name" value="DNA POLYMERASE CATALYTIC SUBUNIT"/>
    <property type="match status" value="1"/>
</dbReference>
<keyword evidence="11" id="KW-0378">Hydrolase</keyword>
<dbReference type="SUPFAM" id="SSF53098">
    <property type="entry name" value="Ribonuclease H-like"/>
    <property type="match status" value="1"/>
</dbReference>
<evidence type="ECO:0000256" key="14">
    <source>
        <dbReference type="ARBA" id="ARBA00022932"/>
    </source>
</evidence>
<keyword evidence="4 20" id="KW-0004">4Fe-4S</keyword>
<dbReference type="GeneID" id="39594210"/>
<dbReference type="InterPro" id="IPR023211">
    <property type="entry name" value="DNA_pol_palm_dom_sf"/>
</dbReference>
<feature type="compositionally biased region" description="Polar residues" evidence="21">
    <location>
        <begin position="13"/>
        <end position="26"/>
    </location>
</feature>
<evidence type="ECO:0000256" key="10">
    <source>
        <dbReference type="ARBA" id="ARBA00022771"/>
    </source>
</evidence>
<evidence type="ECO:0000256" key="21">
    <source>
        <dbReference type="SAM" id="MobiDB-lite"/>
    </source>
</evidence>
<evidence type="ECO:0000313" key="26">
    <source>
        <dbReference type="Proteomes" id="UP000279236"/>
    </source>
</evidence>
<keyword evidence="6 20" id="KW-0548">Nucleotidyltransferase</keyword>
<dbReference type="RefSeq" id="XP_028475105.1">
    <property type="nucleotide sequence ID" value="XM_028624937.1"/>
</dbReference>
<evidence type="ECO:0000259" key="24">
    <source>
        <dbReference type="Pfam" id="PF14260"/>
    </source>
</evidence>
<evidence type="ECO:0000256" key="12">
    <source>
        <dbReference type="ARBA" id="ARBA00022833"/>
    </source>
</evidence>
<dbReference type="InterPro" id="IPR006134">
    <property type="entry name" value="DNA-dir_DNA_pol_B_multi_dom"/>
</dbReference>
<evidence type="ECO:0000256" key="17">
    <source>
        <dbReference type="ARBA" id="ARBA00023125"/>
    </source>
</evidence>
<evidence type="ECO:0000256" key="6">
    <source>
        <dbReference type="ARBA" id="ARBA00022695"/>
    </source>
</evidence>
<dbReference type="STRING" id="105984.A0A427XMA3"/>
<dbReference type="GO" id="GO:0000166">
    <property type="term" value="F:nucleotide binding"/>
    <property type="evidence" value="ECO:0007669"/>
    <property type="project" value="InterPro"/>
</dbReference>
<dbReference type="EC" id="2.7.7.7" evidence="20"/>
<dbReference type="SUPFAM" id="SSF56672">
    <property type="entry name" value="DNA/RNA polymerases"/>
    <property type="match status" value="1"/>
</dbReference>
<dbReference type="FunFam" id="3.30.420.10:FF:000004">
    <property type="entry name" value="DNA polymerase"/>
    <property type="match status" value="1"/>
</dbReference>
<keyword evidence="26" id="KW-1185">Reference proteome</keyword>
<dbReference type="SMART" id="SM00486">
    <property type="entry name" value="POLBc"/>
    <property type="match status" value="1"/>
</dbReference>
<keyword evidence="18 20" id="KW-0539">Nucleus</keyword>
<evidence type="ECO:0000256" key="11">
    <source>
        <dbReference type="ARBA" id="ARBA00022801"/>
    </source>
</evidence>
<dbReference type="Gene3D" id="3.30.342.10">
    <property type="entry name" value="DNA Polymerase, chain B, domain 1"/>
    <property type="match status" value="1"/>
</dbReference>
<dbReference type="EMBL" id="RSCE01000009">
    <property type="protein sequence ID" value="RSH79996.1"/>
    <property type="molecule type" value="Genomic_DNA"/>
</dbReference>
<keyword evidence="9 20" id="KW-0479">Metal-binding</keyword>
<keyword evidence="14 20" id="KW-0239">DNA-directed DNA polymerase</keyword>
<organism evidence="25 26">
    <name type="scientific">Apiotrichum porosum</name>
    <dbReference type="NCBI Taxonomy" id="105984"/>
    <lineage>
        <taxon>Eukaryota</taxon>
        <taxon>Fungi</taxon>
        <taxon>Dikarya</taxon>
        <taxon>Basidiomycota</taxon>
        <taxon>Agaricomycotina</taxon>
        <taxon>Tremellomycetes</taxon>
        <taxon>Trichosporonales</taxon>
        <taxon>Trichosporonaceae</taxon>
        <taxon>Apiotrichum</taxon>
    </lineage>
</organism>
<keyword evidence="5 20" id="KW-0808">Transferase</keyword>
<dbReference type="CDD" id="cd05533">
    <property type="entry name" value="POLBc_delta"/>
    <property type="match status" value="1"/>
</dbReference>
<sequence>MTEPSSKKRRLEQNGQPRPSEQQSFTDVLEQLEAEEDNNGESIENSAAWPRPSPPRINPSVDTIVFQQTDVTESTHHKHGTTLRLFGVTSKGNSVLAHIWGFRPYFYVAAPSGFLEDDLEAFKDKINSSVQANDHAVVRCLIVNRKSLWGYRGEEVVPFIKIEVMTYESNIAYPLRFMVDTKLVGMNWVEAPAGKYELLKSSDKRSHCQLEFSLNYKDLVSHAPEGDWLPIAPLRVLSFDIECAGRKGIFPEANVDPVIQIASMVTRHGETKPFIRNVFTLNTCAHIVGSQVLEFKDERDLLLEWQKFVEKVDPDLIIGYNIVNFDLPYLIDRAKALKIPNFAYLGRILGTRSEVRDTHFSSKAFGQRDSKAVNIDGRLQMDILQVIQRDYKLRSYTLNAVCAQFLGEQKEDVHHSIITELQNGTADSRRRLAVYCLKDAYLPQRLLDRLMCLINYTELARVTGIPFNDVLTRGQQIRVISQLYRSAGDTGYIIPAMRSEGTDEQYEGATVIEPSKGYYDTPIATLDFASLYPSIMMAHNLCYTTLLDKATIERLKLVEGVDYVQTPNNDFFVMASRRKGLLPHVLENLLAARKRAKADLKVEKDPFKRAVLDGRQLAANSVYGFTGATVGKLPCLAISTSVTAYGRQMIEFTKQEVETEYSIQNGYEHDAKVIYGDTDSVMVKFGCPDLPMAMRLGAEAAELVSAKFKKPIKLEFEKVYFPYLLISKKRYAGLYWTKPDKYDKMDTKGIETVRRDNCRLVSTMIETCLFKMLIDRDVKGAEDYVKHTIADLLQNKIDMSQLVITKALAKTDYAGKQAHVELAERMKKRDAGSAPSLGDRVAYVIVKGIKGAAAYEKSEDPLYVLEHNVPIDTRYYLENQLSKPLMRIFEPILGERAGSLLAGEHTRSIQIATPTIGGLMRFAVKTATCIGCRTPLKSSKESAVCVNCRPKLPELYQKQVTTTSQLQIDFARLWTQCQRCQGSLHQDVICTSADCPIFYRRTARQKEVTAAVAQLDRFNGELVW</sequence>
<evidence type="ECO:0000256" key="3">
    <source>
        <dbReference type="ARBA" id="ARBA00005755"/>
    </source>
</evidence>
<evidence type="ECO:0000256" key="5">
    <source>
        <dbReference type="ARBA" id="ARBA00022679"/>
    </source>
</evidence>
<dbReference type="PROSITE" id="PS00116">
    <property type="entry name" value="DNA_POLYMERASE_B"/>
    <property type="match status" value="1"/>
</dbReference>
<dbReference type="GO" id="GO:0045004">
    <property type="term" value="P:DNA replication proofreading"/>
    <property type="evidence" value="ECO:0007669"/>
    <property type="project" value="TreeGrafter"/>
</dbReference>
<dbReference type="Gene3D" id="1.10.287.690">
    <property type="entry name" value="Helix hairpin bin"/>
    <property type="match status" value="1"/>
</dbReference>
<dbReference type="Proteomes" id="UP000279236">
    <property type="component" value="Unassembled WGS sequence"/>
</dbReference>
<dbReference type="NCBIfam" id="TIGR00592">
    <property type="entry name" value="pol2"/>
    <property type="match status" value="1"/>
</dbReference>
<evidence type="ECO:0000256" key="2">
    <source>
        <dbReference type="ARBA" id="ARBA00004123"/>
    </source>
</evidence>
<keyword evidence="10 20" id="KW-0863">Zinc-finger</keyword>
<comment type="similarity">
    <text evidence="3 20">Belongs to the DNA polymerase type-B family.</text>
</comment>
<keyword evidence="7 20" id="KW-0235">DNA replication</keyword>
<comment type="cofactor">
    <cofactor evidence="1 20">
        <name>[4Fe-4S] cluster</name>
        <dbReference type="ChEBI" id="CHEBI:49883"/>
    </cofactor>
</comment>
<keyword evidence="15 20" id="KW-0408">Iron</keyword>
<dbReference type="FunFam" id="2.40.50.730:FF:000004">
    <property type="entry name" value="DNA polymerase"/>
    <property type="match status" value="1"/>
</dbReference>
<gene>
    <name evidence="25" type="primary">POL3</name>
    <name evidence="25" type="ORF">EHS24_009667</name>
</gene>
<dbReference type="GO" id="GO:0003887">
    <property type="term" value="F:DNA-directed DNA polymerase activity"/>
    <property type="evidence" value="ECO:0007669"/>
    <property type="project" value="UniProtKB-KW"/>
</dbReference>
<keyword evidence="12 20" id="KW-0862">Zinc</keyword>
<evidence type="ECO:0000256" key="7">
    <source>
        <dbReference type="ARBA" id="ARBA00022705"/>
    </source>
</evidence>
<dbReference type="GO" id="GO:0006297">
    <property type="term" value="P:nucleotide-excision repair, DNA gap filling"/>
    <property type="evidence" value="ECO:0007669"/>
    <property type="project" value="TreeGrafter"/>
</dbReference>
<dbReference type="AlphaFoldDB" id="A0A427XMA3"/>
<dbReference type="InterPro" id="IPR050240">
    <property type="entry name" value="DNA_pol_type-B"/>
</dbReference>
<keyword evidence="13" id="KW-0269">Exonuclease</keyword>
<dbReference type="GO" id="GO:0008270">
    <property type="term" value="F:zinc ion binding"/>
    <property type="evidence" value="ECO:0007669"/>
    <property type="project" value="UniProtKB-KW"/>
</dbReference>
<dbReference type="InterPro" id="IPR017964">
    <property type="entry name" value="DNA-dir_DNA_pol_B_CS"/>
</dbReference>
<dbReference type="GO" id="GO:0051539">
    <property type="term" value="F:4 iron, 4 sulfur cluster binding"/>
    <property type="evidence" value="ECO:0007669"/>
    <property type="project" value="UniProtKB-KW"/>
</dbReference>
<dbReference type="Gene3D" id="1.10.132.60">
    <property type="entry name" value="DNA polymerase family B, C-terminal domain"/>
    <property type="match status" value="1"/>
</dbReference>
<dbReference type="InterPro" id="IPR012337">
    <property type="entry name" value="RNaseH-like_sf"/>
</dbReference>
<dbReference type="GO" id="GO:0003677">
    <property type="term" value="F:DNA binding"/>
    <property type="evidence" value="ECO:0007669"/>
    <property type="project" value="UniProtKB-KW"/>
</dbReference>
<comment type="caution">
    <text evidence="25">The sequence shown here is derived from an EMBL/GenBank/DDBJ whole genome shotgun (WGS) entry which is preliminary data.</text>
</comment>